<dbReference type="Gene3D" id="2.60.200.40">
    <property type="match status" value="1"/>
</dbReference>
<dbReference type="GO" id="GO:0005886">
    <property type="term" value="C:plasma membrane"/>
    <property type="evidence" value="ECO:0007669"/>
    <property type="project" value="TreeGrafter"/>
</dbReference>
<evidence type="ECO:0000256" key="2">
    <source>
        <dbReference type="ARBA" id="ARBA00022741"/>
    </source>
</evidence>
<dbReference type="InterPro" id="IPR050187">
    <property type="entry name" value="Lipid_Phosphate_FormReg"/>
</dbReference>
<keyword evidence="4" id="KW-0067">ATP-binding</keyword>
<dbReference type="Pfam" id="PF19279">
    <property type="entry name" value="YegS_C"/>
    <property type="match status" value="1"/>
</dbReference>
<sequence length="289" mass="31922">MKYWCMFNPVSGRGAGLATAHQIQAALQNAGCSVSLLETDPDPAAFRQHCAVVAPEDRVIVIGGDGTFRHVLNAAPANAGFAFFGMGTANVITIEFDLPKSIEAFVAMVLAGHTRRLYPGRTDDGSLFLMMVSLGLDAAVLRDVPQWLKNRIGKAAFAWSLLRGLFTYAYPPMTLELADGTRCRATWVLVSRFRHYGGAYLVAPERGVDDRCFTVLTVGEKPRRTMLRLLWRTWRGTHREEPGLRHFESTTVRFHQGATMAPAQMDGDLFSPGVQFLEVVEKPILLLVP</sequence>
<proteinExistence type="predicted"/>
<evidence type="ECO:0000256" key="1">
    <source>
        <dbReference type="ARBA" id="ARBA00022679"/>
    </source>
</evidence>
<dbReference type="Gene3D" id="3.40.50.10330">
    <property type="entry name" value="Probable inorganic polyphosphate/atp-NAD kinase, domain 1"/>
    <property type="match status" value="1"/>
</dbReference>
<dbReference type="PANTHER" id="PTHR12358:SF106">
    <property type="entry name" value="LIPID KINASE YEGS"/>
    <property type="match status" value="1"/>
</dbReference>
<evidence type="ECO:0000259" key="5">
    <source>
        <dbReference type="PROSITE" id="PS50146"/>
    </source>
</evidence>
<dbReference type="SUPFAM" id="SSF111331">
    <property type="entry name" value="NAD kinase/diacylglycerol kinase-like"/>
    <property type="match status" value="1"/>
</dbReference>
<organism evidence="6 7">
    <name type="scientific">Acanthopleuribacter pedis</name>
    <dbReference type="NCBI Taxonomy" id="442870"/>
    <lineage>
        <taxon>Bacteria</taxon>
        <taxon>Pseudomonadati</taxon>
        <taxon>Acidobacteriota</taxon>
        <taxon>Holophagae</taxon>
        <taxon>Acanthopleuribacterales</taxon>
        <taxon>Acanthopleuribacteraceae</taxon>
        <taxon>Acanthopleuribacter</taxon>
    </lineage>
</organism>
<protein>
    <recommendedName>
        <fullName evidence="5">DAGKc domain-containing protein</fullName>
    </recommendedName>
</protein>
<dbReference type="InterPro" id="IPR016064">
    <property type="entry name" value="NAD/diacylglycerol_kinase_sf"/>
</dbReference>
<gene>
    <name evidence="6" type="ORF">J3U88_32915</name>
</gene>
<feature type="domain" description="DAGKc" evidence="5">
    <location>
        <begin position="1"/>
        <end position="126"/>
    </location>
</feature>
<evidence type="ECO:0000256" key="4">
    <source>
        <dbReference type="ARBA" id="ARBA00022840"/>
    </source>
</evidence>
<keyword evidence="2" id="KW-0547">Nucleotide-binding</keyword>
<accession>A0A8J7QFT2</accession>
<evidence type="ECO:0000313" key="6">
    <source>
        <dbReference type="EMBL" id="MBO1323314.1"/>
    </source>
</evidence>
<name>A0A8J7QFT2_9BACT</name>
<evidence type="ECO:0000313" key="7">
    <source>
        <dbReference type="Proteomes" id="UP000664417"/>
    </source>
</evidence>
<dbReference type="PANTHER" id="PTHR12358">
    <property type="entry name" value="SPHINGOSINE KINASE"/>
    <property type="match status" value="1"/>
</dbReference>
<dbReference type="AlphaFoldDB" id="A0A8J7QFT2"/>
<dbReference type="RefSeq" id="WP_207863459.1">
    <property type="nucleotide sequence ID" value="NZ_JAFREP010000057.1"/>
</dbReference>
<comment type="caution">
    <text evidence="6">The sequence shown here is derived from an EMBL/GenBank/DDBJ whole genome shotgun (WGS) entry which is preliminary data.</text>
</comment>
<dbReference type="Pfam" id="PF00781">
    <property type="entry name" value="DAGK_cat"/>
    <property type="match status" value="1"/>
</dbReference>
<dbReference type="EMBL" id="JAFREP010000057">
    <property type="protein sequence ID" value="MBO1323314.1"/>
    <property type="molecule type" value="Genomic_DNA"/>
</dbReference>
<dbReference type="GO" id="GO:0005524">
    <property type="term" value="F:ATP binding"/>
    <property type="evidence" value="ECO:0007669"/>
    <property type="project" value="UniProtKB-KW"/>
</dbReference>
<keyword evidence="7" id="KW-1185">Reference proteome</keyword>
<dbReference type="PROSITE" id="PS50146">
    <property type="entry name" value="DAGK"/>
    <property type="match status" value="1"/>
</dbReference>
<dbReference type="InterPro" id="IPR045540">
    <property type="entry name" value="YegS/DAGK_C"/>
</dbReference>
<dbReference type="InterPro" id="IPR001206">
    <property type="entry name" value="Diacylglycerol_kinase_cat_dom"/>
</dbReference>
<dbReference type="InterPro" id="IPR017438">
    <property type="entry name" value="ATP-NAD_kinase_N"/>
</dbReference>
<dbReference type="Proteomes" id="UP000664417">
    <property type="component" value="Unassembled WGS sequence"/>
</dbReference>
<evidence type="ECO:0000256" key="3">
    <source>
        <dbReference type="ARBA" id="ARBA00022777"/>
    </source>
</evidence>
<keyword evidence="3" id="KW-0418">Kinase</keyword>
<keyword evidence="1" id="KW-0808">Transferase</keyword>
<reference evidence="6" key="1">
    <citation type="submission" date="2021-03" db="EMBL/GenBank/DDBJ databases">
        <authorList>
            <person name="Wang G."/>
        </authorList>
    </citation>
    <scope>NUCLEOTIDE SEQUENCE</scope>
    <source>
        <strain evidence="6">KCTC 12899</strain>
    </source>
</reference>
<dbReference type="GO" id="GO:0016301">
    <property type="term" value="F:kinase activity"/>
    <property type="evidence" value="ECO:0007669"/>
    <property type="project" value="UniProtKB-KW"/>
</dbReference>